<reference evidence="1" key="1">
    <citation type="submission" date="2022-06" db="EMBL/GenBank/DDBJ databases">
        <authorList>
            <person name="Legras J.-L."/>
            <person name="Devillers H."/>
            <person name="Grondin C."/>
        </authorList>
    </citation>
    <scope>NUCLEOTIDE SEQUENCE</scope>
    <source>
        <strain evidence="1">CLIB 1444</strain>
    </source>
</reference>
<sequence>MSSAQAAALAAFKGMKDKETKDKSPKKDTLKSPIRQTPKQNQKPKIDALPNIPKSHKRTTSVQSLKVKTSPVKKPIRSIYDVKDLNLNGSPTQLNNSVASLAASASFTHKRNISIQSNDKVSHNNFTTPIQKQHSRTLSQVSTPVSTISGSEDTVRPSIDYFSLSKDSLYAPEMKKSSSNHSNLNISHERAQEALNNVKSSIQAKSIGKDPSLKRRSDTAPHDMLSRMKQSIADKSSNVGSSPKSKNDMINGIRESIESKMITTSVNHFYGFDDYSDNNESNHSESDNNYYHPPNISNGSYTSLGSSISFISDQSNNRSNNTSQRQNNEDEMISVKSSTPVSETPVSATSIPPAIFMTDFDEGFTQPVQPTKSSTSRGSKSGSTPGSPILIPSSGANAREAALGSNENVNHINPRFKFQSFDSTKTMSDESIKSQLKRKPPPIIDSVDNSSHFNSRSSFDYSVISDNDATDSSSRLPQFPDIEKKHNQQHLHNPFKKKKKLDYIDLSNLDNDTDPLYTSSSSRPTTPMLTHQNQPVQLKTTMRKAKSSKKTFNEEKPWKNHTDLVYITEQERKRYEGVWVSNKGLYINKVVTKLIGVDYNGNNSNEEDHKKEETKKEDPSMQAAKLSSSQHDNIEDFESFHSLKKVDIDQLIVGSVVKRLWSRSKLPNETLENIWDLVDYRKDGTLNKAEFLVGMWMVDQCLYGRKLPKKIDNETWSSLESIGLNIQVKKRGKRSV</sequence>
<proteinExistence type="predicted"/>
<organism evidence="1 2">
    <name type="scientific">[Candida] jaroonii</name>
    <dbReference type="NCBI Taxonomy" id="467808"/>
    <lineage>
        <taxon>Eukaryota</taxon>
        <taxon>Fungi</taxon>
        <taxon>Dikarya</taxon>
        <taxon>Ascomycota</taxon>
        <taxon>Saccharomycotina</taxon>
        <taxon>Pichiomycetes</taxon>
        <taxon>Debaryomycetaceae</taxon>
        <taxon>Yamadazyma</taxon>
    </lineage>
</organism>
<evidence type="ECO:0000313" key="2">
    <source>
        <dbReference type="Proteomes" id="UP001152531"/>
    </source>
</evidence>
<name>A0ACA9Y177_9ASCO</name>
<gene>
    <name evidence="1" type="ORF">CLIB1444_01S12266</name>
</gene>
<evidence type="ECO:0000313" key="1">
    <source>
        <dbReference type="EMBL" id="CAH6718685.1"/>
    </source>
</evidence>
<dbReference type="EMBL" id="CALSDN010000001">
    <property type="protein sequence ID" value="CAH6718685.1"/>
    <property type="molecule type" value="Genomic_DNA"/>
</dbReference>
<comment type="caution">
    <text evidence="1">The sequence shown here is derived from an EMBL/GenBank/DDBJ whole genome shotgun (WGS) entry which is preliminary data.</text>
</comment>
<keyword evidence="2" id="KW-1185">Reference proteome</keyword>
<protein>
    <submittedName>
        <fullName evidence="1">Increased rDNA silencing protein 4</fullName>
    </submittedName>
</protein>
<dbReference type="Proteomes" id="UP001152531">
    <property type="component" value="Unassembled WGS sequence"/>
</dbReference>
<accession>A0ACA9Y177</accession>